<dbReference type="Pfam" id="PF13181">
    <property type="entry name" value="TPR_8"/>
    <property type="match status" value="1"/>
</dbReference>
<reference evidence="5 6" key="1">
    <citation type="submission" date="2023-02" db="EMBL/GenBank/DDBJ databases">
        <title>Genome sequence of Lentisphaera profundi SAORIC-696.</title>
        <authorList>
            <person name="Kim e."/>
            <person name="Cho J.-C."/>
            <person name="Choi A."/>
            <person name="Kang I."/>
        </authorList>
    </citation>
    <scope>NUCLEOTIDE SEQUENCE [LARGE SCALE GENOMIC DNA]</scope>
    <source>
        <strain evidence="5 6">SAORIC-696</strain>
    </source>
</reference>
<dbReference type="PANTHER" id="PTHR45586:SF1">
    <property type="entry name" value="LIPOPOLYSACCHARIDE ASSEMBLY PROTEIN B"/>
    <property type="match status" value="1"/>
</dbReference>
<keyword evidence="2 3" id="KW-0802">TPR repeat</keyword>
<dbReference type="Gene3D" id="1.25.40.10">
    <property type="entry name" value="Tetratricopeptide repeat domain"/>
    <property type="match status" value="2"/>
</dbReference>
<dbReference type="SUPFAM" id="SSF48452">
    <property type="entry name" value="TPR-like"/>
    <property type="match status" value="2"/>
</dbReference>
<evidence type="ECO:0000256" key="2">
    <source>
        <dbReference type="ARBA" id="ARBA00022803"/>
    </source>
</evidence>
<dbReference type="InterPro" id="IPR051012">
    <property type="entry name" value="CellSynth/LPSAsmb/PSIAsmb"/>
</dbReference>
<sequence length="462" mass="52325">MQPKTVKEVDERTRELYTRAEEALQQKNYDYAIDLFQNCLKQVPALKEARTSLRQATLLKFGGKPSSAKQAMVAMKFSVTLTVKIPGLIRKGEYFKAMRLCEEVLASDPSNLSASRLLAEAATEAEMNWVAIDVMELASRYNPTDADVNLYLAQIYNENGLGIKAVELCEKLRKYHPKDERIVTMHNSSQARMAMDDGGLDGNKEEKVEGEEVKFDAYETQTMQSTRNTTIITKGSDHYVQELMQGNDTVDTRKRLAREFIREGEYDQAVEILQEALDMEHAVDVQLQKLVFTAVEGRIDNALDSWKDHLEESSTELEREEAIAEIANLEQTKKDILLDRAREQVGHFPNDPKNNMAFAEILVERGMFEEALDPLTKAATSPRFTTRAYMLRGQCRIGLELFDKAKIDLSKALESLRPRDRNEAELNHLLGMSLKALGESDAAEKYFSKAQELGFSENSGKE</sequence>
<evidence type="ECO:0000256" key="4">
    <source>
        <dbReference type="SAM" id="Coils"/>
    </source>
</evidence>
<evidence type="ECO:0000256" key="1">
    <source>
        <dbReference type="ARBA" id="ARBA00022737"/>
    </source>
</evidence>
<feature type="repeat" description="TPR" evidence="3">
    <location>
        <begin position="250"/>
        <end position="283"/>
    </location>
</feature>
<keyword evidence="1" id="KW-0677">Repeat</keyword>
<dbReference type="PANTHER" id="PTHR45586">
    <property type="entry name" value="TPR REPEAT-CONTAINING PROTEIN PA4667"/>
    <property type="match status" value="1"/>
</dbReference>
<evidence type="ECO:0000256" key="3">
    <source>
        <dbReference type="PROSITE-ProRule" id="PRU00339"/>
    </source>
</evidence>
<feature type="coiled-coil region" evidence="4">
    <location>
        <begin position="303"/>
        <end position="339"/>
    </location>
</feature>
<accession>A0ABY7VZ15</accession>
<protein>
    <recommendedName>
        <fullName evidence="7">Tetratricopeptide repeat protein</fullName>
    </recommendedName>
</protein>
<keyword evidence="6" id="KW-1185">Reference proteome</keyword>
<dbReference type="PROSITE" id="PS50005">
    <property type="entry name" value="TPR"/>
    <property type="match status" value="1"/>
</dbReference>
<dbReference type="SMART" id="SM00028">
    <property type="entry name" value="TPR"/>
    <property type="match status" value="5"/>
</dbReference>
<dbReference type="EMBL" id="CP117812">
    <property type="protein sequence ID" value="WDE99166.1"/>
    <property type="molecule type" value="Genomic_DNA"/>
</dbReference>
<dbReference type="InterPro" id="IPR011990">
    <property type="entry name" value="TPR-like_helical_dom_sf"/>
</dbReference>
<dbReference type="Proteomes" id="UP001214250">
    <property type="component" value="Chromosome 2"/>
</dbReference>
<dbReference type="InterPro" id="IPR019734">
    <property type="entry name" value="TPR_rpt"/>
</dbReference>
<keyword evidence="4" id="KW-0175">Coiled coil</keyword>
<proteinExistence type="predicted"/>
<dbReference type="RefSeq" id="WP_274154026.1">
    <property type="nucleotide sequence ID" value="NZ_CP117812.1"/>
</dbReference>
<evidence type="ECO:0000313" key="5">
    <source>
        <dbReference type="EMBL" id="WDE99166.1"/>
    </source>
</evidence>
<dbReference type="Pfam" id="PF13176">
    <property type="entry name" value="TPR_7"/>
    <property type="match status" value="1"/>
</dbReference>
<organism evidence="5 6">
    <name type="scientific">Lentisphaera profundi</name>
    <dbReference type="NCBI Taxonomy" id="1658616"/>
    <lineage>
        <taxon>Bacteria</taxon>
        <taxon>Pseudomonadati</taxon>
        <taxon>Lentisphaerota</taxon>
        <taxon>Lentisphaeria</taxon>
        <taxon>Lentisphaerales</taxon>
        <taxon>Lentisphaeraceae</taxon>
        <taxon>Lentisphaera</taxon>
    </lineage>
</organism>
<gene>
    <name evidence="5" type="ORF">PQO03_15125</name>
</gene>
<name>A0ABY7VZ15_9BACT</name>
<evidence type="ECO:0008006" key="7">
    <source>
        <dbReference type="Google" id="ProtNLM"/>
    </source>
</evidence>
<evidence type="ECO:0000313" key="6">
    <source>
        <dbReference type="Proteomes" id="UP001214250"/>
    </source>
</evidence>